<dbReference type="GO" id="GO:0006950">
    <property type="term" value="P:response to stress"/>
    <property type="evidence" value="ECO:0007669"/>
    <property type="project" value="TreeGrafter"/>
</dbReference>
<evidence type="ECO:0000256" key="2">
    <source>
        <dbReference type="ARBA" id="ARBA00023125"/>
    </source>
</evidence>
<dbReference type="InterPro" id="IPR039422">
    <property type="entry name" value="MarR/SlyA-like"/>
</dbReference>
<reference evidence="5" key="1">
    <citation type="submission" date="2024-06" db="EMBL/GenBank/DDBJ databases">
        <title>The genome sequences of Kitasatospora sp. strain HUAS MG31.</title>
        <authorList>
            <person name="Mo P."/>
        </authorList>
    </citation>
    <scope>NUCLEOTIDE SEQUENCE</scope>
    <source>
        <strain evidence="5">HUAS MG31</strain>
    </source>
</reference>
<feature type="domain" description="HTH marR-type" evidence="4">
    <location>
        <begin position="8"/>
        <end position="138"/>
    </location>
</feature>
<dbReference type="InterPro" id="IPR036388">
    <property type="entry name" value="WH-like_DNA-bd_sf"/>
</dbReference>
<dbReference type="PROSITE" id="PS01117">
    <property type="entry name" value="HTH_MARR_1"/>
    <property type="match status" value="1"/>
</dbReference>
<evidence type="ECO:0000259" key="4">
    <source>
        <dbReference type="PROSITE" id="PS50995"/>
    </source>
</evidence>
<dbReference type="RefSeq" id="WP_354641459.1">
    <property type="nucleotide sequence ID" value="NZ_CP159872.1"/>
</dbReference>
<dbReference type="SUPFAM" id="SSF46785">
    <property type="entry name" value="Winged helix' DNA-binding domain"/>
    <property type="match status" value="1"/>
</dbReference>
<gene>
    <name evidence="5" type="ORF">ABWK59_17160</name>
</gene>
<evidence type="ECO:0000256" key="1">
    <source>
        <dbReference type="ARBA" id="ARBA00023015"/>
    </source>
</evidence>
<keyword evidence="1" id="KW-0805">Transcription regulation</keyword>
<proteinExistence type="predicted"/>
<sequence>MPDRDAALEMIQRELTAFARRARHKAARIHPDLSLVTYSMLDLVKERGSCRGADLASHFMLDKSTVSRQVGALERLGLLRREADPEDQRGQLLRLTDAGEQLLAEAYERRRQSFAGRFEGWSDEDLDRFAGYLERYGLADRPPADPTQAG</sequence>
<dbReference type="PROSITE" id="PS50995">
    <property type="entry name" value="HTH_MARR_2"/>
    <property type="match status" value="1"/>
</dbReference>
<dbReference type="KEGG" id="kcm:ABWK59_17160"/>
<dbReference type="PANTHER" id="PTHR33164:SF57">
    <property type="entry name" value="MARR-FAMILY TRANSCRIPTIONAL REGULATOR"/>
    <property type="match status" value="1"/>
</dbReference>
<dbReference type="SMART" id="SM00347">
    <property type="entry name" value="HTH_MARR"/>
    <property type="match status" value="1"/>
</dbReference>
<dbReference type="Gene3D" id="1.10.10.10">
    <property type="entry name" value="Winged helix-like DNA-binding domain superfamily/Winged helix DNA-binding domain"/>
    <property type="match status" value="1"/>
</dbReference>
<organism evidence="5">
    <name type="scientific">Kitasatospora camelliae</name>
    <dbReference type="NCBI Taxonomy" id="3156397"/>
    <lineage>
        <taxon>Bacteria</taxon>
        <taxon>Bacillati</taxon>
        <taxon>Actinomycetota</taxon>
        <taxon>Actinomycetes</taxon>
        <taxon>Kitasatosporales</taxon>
        <taxon>Streptomycetaceae</taxon>
        <taxon>Kitasatospora</taxon>
    </lineage>
</organism>
<dbReference type="InterPro" id="IPR000835">
    <property type="entry name" value="HTH_MarR-typ"/>
</dbReference>
<name>A0AAU8JZ14_9ACTN</name>
<protein>
    <submittedName>
        <fullName evidence="5">MarR family transcriptional regulator</fullName>
    </submittedName>
</protein>
<dbReference type="Pfam" id="PF01047">
    <property type="entry name" value="MarR"/>
    <property type="match status" value="1"/>
</dbReference>
<dbReference type="GO" id="GO:0003677">
    <property type="term" value="F:DNA binding"/>
    <property type="evidence" value="ECO:0007669"/>
    <property type="project" value="UniProtKB-KW"/>
</dbReference>
<evidence type="ECO:0000313" key="5">
    <source>
        <dbReference type="EMBL" id="XCM80523.1"/>
    </source>
</evidence>
<dbReference type="InterPro" id="IPR023187">
    <property type="entry name" value="Tscrpt_reg_MarR-type_CS"/>
</dbReference>
<dbReference type="GO" id="GO:0003700">
    <property type="term" value="F:DNA-binding transcription factor activity"/>
    <property type="evidence" value="ECO:0007669"/>
    <property type="project" value="InterPro"/>
</dbReference>
<dbReference type="PANTHER" id="PTHR33164">
    <property type="entry name" value="TRANSCRIPTIONAL REGULATOR, MARR FAMILY"/>
    <property type="match status" value="1"/>
</dbReference>
<dbReference type="EMBL" id="CP159872">
    <property type="protein sequence ID" value="XCM80523.1"/>
    <property type="molecule type" value="Genomic_DNA"/>
</dbReference>
<keyword evidence="2" id="KW-0238">DNA-binding</keyword>
<keyword evidence="3" id="KW-0804">Transcription</keyword>
<accession>A0AAU8JZ14</accession>
<dbReference type="InterPro" id="IPR036390">
    <property type="entry name" value="WH_DNA-bd_sf"/>
</dbReference>
<evidence type="ECO:0000256" key="3">
    <source>
        <dbReference type="ARBA" id="ARBA00023163"/>
    </source>
</evidence>
<dbReference type="AlphaFoldDB" id="A0AAU8JZ14"/>